<dbReference type="Pfam" id="PF00069">
    <property type="entry name" value="Pkinase"/>
    <property type="match status" value="1"/>
</dbReference>
<dbReference type="Gene3D" id="1.10.510.10">
    <property type="entry name" value="Transferase(Phosphotransferase) domain 1"/>
    <property type="match status" value="1"/>
</dbReference>
<dbReference type="SUPFAM" id="SSF56112">
    <property type="entry name" value="Protein kinase-like (PK-like)"/>
    <property type="match status" value="1"/>
</dbReference>
<evidence type="ECO:0000313" key="3">
    <source>
        <dbReference type="Proteomes" id="UP001470230"/>
    </source>
</evidence>
<dbReference type="PROSITE" id="PS50011">
    <property type="entry name" value="PROTEIN_KINASE_DOM"/>
    <property type="match status" value="1"/>
</dbReference>
<dbReference type="InterPro" id="IPR050167">
    <property type="entry name" value="Ser_Thr_protein_kinase"/>
</dbReference>
<dbReference type="InterPro" id="IPR000719">
    <property type="entry name" value="Prot_kinase_dom"/>
</dbReference>
<reference evidence="2 3" key="1">
    <citation type="submission" date="2024-04" db="EMBL/GenBank/DDBJ databases">
        <title>Tritrichomonas musculus Genome.</title>
        <authorList>
            <person name="Alves-Ferreira E."/>
            <person name="Grigg M."/>
            <person name="Lorenzi H."/>
            <person name="Galac M."/>
        </authorList>
    </citation>
    <scope>NUCLEOTIDE SEQUENCE [LARGE SCALE GENOMIC DNA]</scope>
    <source>
        <strain evidence="2 3">EAF2021</strain>
    </source>
</reference>
<accession>A0ABR2GV19</accession>
<dbReference type="InterPro" id="IPR011009">
    <property type="entry name" value="Kinase-like_dom_sf"/>
</dbReference>
<dbReference type="PANTHER" id="PTHR23257:SF969">
    <property type="entry name" value="INTEGRIN-LINKED PROTEIN KINASE"/>
    <property type="match status" value="1"/>
</dbReference>
<gene>
    <name evidence="2" type="ORF">M9Y10_036514</name>
</gene>
<feature type="domain" description="Protein kinase" evidence="1">
    <location>
        <begin position="1"/>
        <end position="127"/>
    </location>
</feature>
<keyword evidence="3" id="KW-1185">Reference proteome</keyword>
<comment type="caution">
    <text evidence="2">The sequence shown here is derived from an EMBL/GenBank/DDBJ whole genome shotgun (WGS) entry which is preliminary data.</text>
</comment>
<name>A0ABR2GV19_9EUKA</name>
<sequence>MLNGNSDSKIIDFELVHVTDIFNENKSLTKGIGALAYMSPEMQNEDDYDNKTDVYSYGVLLHVLFSGNLHHQKMQDKLNKHPCQLPKSSYSISFICIELIRKCLSPEPLSRPSFVEIIKYLENNDFSLADDVDFNRYQTMLFCKNKMFSEIMLFYQI</sequence>
<proteinExistence type="predicted"/>
<dbReference type="PANTHER" id="PTHR23257">
    <property type="entry name" value="SERINE-THREONINE PROTEIN KINASE"/>
    <property type="match status" value="1"/>
</dbReference>
<evidence type="ECO:0000313" key="2">
    <source>
        <dbReference type="EMBL" id="KAK8837516.1"/>
    </source>
</evidence>
<dbReference type="Proteomes" id="UP001470230">
    <property type="component" value="Unassembled WGS sequence"/>
</dbReference>
<dbReference type="EMBL" id="JAPFFF010000059">
    <property type="protein sequence ID" value="KAK8837516.1"/>
    <property type="molecule type" value="Genomic_DNA"/>
</dbReference>
<protein>
    <recommendedName>
        <fullName evidence="1">Protein kinase domain-containing protein</fullName>
    </recommendedName>
</protein>
<evidence type="ECO:0000259" key="1">
    <source>
        <dbReference type="PROSITE" id="PS50011"/>
    </source>
</evidence>
<organism evidence="2 3">
    <name type="scientific">Tritrichomonas musculus</name>
    <dbReference type="NCBI Taxonomy" id="1915356"/>
    <lineage>
        <taxon>Eukaryota</taxon>
        <taxon>Metamonada</taxon>
        <taxon>Parabasalia</taxon>
        <taxon>Tritrichomonadida</taxon>
        <taxon>Tritrichomonadidae</taxon>
        <taxon>Tritrichomonas</taxon>
    </lineage>
</organism>